<dbReference type="AlphaFoldDB" id="A0A218Z944"/>
<evidence type="ECO:0000259" key="2">
    <source>
        <dbReference type="Pfam" id="PF12927"/>
    </source>
</evidence>
<dbReference type="Pfam" id="PF12927">
    <property type="entry name" value="DUF3835"/>
    <property type="match status" value="1"/>
</dbReference>
<accession>A0A218Z944</accession>
<evidence type="ECO:0000313" key="3">
    <source>
        <dbReference type="EMBL" id="OWP04063.1"/>
    </source>
</evidence>
<dbReference type="GO" id="GO:0019212">
    <property type="term" value="F:phosphatase inhibitor activity"/>
    <property type="evidence" value="ECO:0007669"/>
    <property type="project" value="TreeGrafter"/>
</dbReference>
<dbReference type="OrthoDB" id="21413at2759"/>
<feature type="compositionally biased region" description="Basic and acidic residues" evidence="1">
    <location>
        <begin position="625"/>
        <end position="636"/>
    </location>
</feature>
<evidence type="ECO:0000256" key="1">
    <source>
        <dbReference type="SAM" id="MobiDB-lite"/>
    </source>
</evidence>
<feature type="region of interest" description="Disordered" evidence="1">
    <location>
        <begin position="294"/>
        <end position="314"/>
    </location>
</feature>
<feature type="region of interest" description="Disordered" evidence="1">
    <location>
        <begin position="247"/>
        <end position="271"/>
    </location>
</feature>
<feature type="compositionally biased region" description="Polar residues" evidence="1">
    <location>
        <begin position="381"/>
        <end position="396"/>
    </location>
</feature>
<organism evidence="3 4">
    <name type="scientific">Diplocarpon coronariae</name>
    <dbReference type="NCBI Taxonomy" id="2795749"/>
    <lineage>
        <taxon>Eukaryota</taxon>
        <taxon>Fungi</taxon>
        <taxon>Dikarya</taxon>
        <taxon>Ascomycota</taxon>
        <taxon>Pezizomycotina</taxon>
        <taxon>Leotiomycetes</taxon>
        <taxon>Helotiales</taxon>
        <taxon>Drepanopezizaceae</taxon>
        <taxon>Diplocarpon</taxon>
    </lineage>
</organism>
<feature type="compositionally biased region" description="Polar residues" evidence="1">
    <location>
        <begin position="638"/>
        <end position="647"/>
    </location>
</feature>
<dbReference type="GO" id="GO:0003682">
    <property type="term" value="F:chromatin binding"/>
    <property type="evidence" value="ECO:0007669"/>
    <property type="project" value="TreeGrafter"/>
</dbReference>
<reference evidence="3 4" key="1">
    <citation type="submission" date="2017-04" db="EMBL/GenBank/DDBJ databases">
        <title>Draft genome sequence of Marssonina coronaria NL1: causal agent of apple blotch.</title>
        <authorList>
            <person name="Cheng Q."/>
        </authorList>
    </citation>
    <scope>NUCLEOTIDE SEQUENCE [LARGE SCALE GENOMIC DNA]</scope>
    <source>
        <strain evidence="3 4">NL1</strain>
    </source>
</reference>
<protein>
    <recommendedName>
        <fullName evidence="2">DUF3835 domain-containing protein</fullName>
    </recommendedName>
</protein>
<dbReference type="PANTHER" id="PTHR15111">
    <property type="entry name" value="RNA POLYMERASE II SUBUNIT 5-MEDIATING PROTEIN NNX3"/>
    <property type="match status" value="1"/>
</dbReference>
<name>A0A218Z944_9HELO</name>
<proteinExistence type="predicted"/>
<dbReference type="STRING" id="503106.A0A218Z944"/>
<dbReference type="EMBL" id="MZNU01000136">
    <property type="protein sequence ID" value="OWP04063.1"/>
    <property type="molecule type" value="Genomic_DNA"/>
</dbReference>
<feature type="region of interest" description="Disordered" evidence="1">
    <location>
        <begin position="197"/>
        <end position="235"/>
    </location>
</feature>
<dbReference type="InParanoid" id="A0A218Z944"/>
<comment type="caution">
    <text evidence="3">The sequence shown here is derived from an EMBL/GenBank/DDBJ whole genome shotgun (WGS) entry which is preliminary data.</text>
</comment>
<feature type="compositionally biased region" description="Basic and acidic residues" evidence="1">
    <location>
        <begin position="218"/>
        <end position="235"/>
    </location>
</feature>
<dbReference type="GO" id="GO:0003714">
    <property type="term" value="F:transcription corepressor activity"/>
    <property type="evidence" value="ECO:0007669"/>
    <property type="project" value="TreeGrafter"/>
</dbReference>
<evidence type="ECO:0000313" key="4">
    <source>
        <dbReference type="Proteomes" id="UP000242519"/>
    </source>
</evidence>
<dbReference type="SUPFAM" id="SSF46579">
    <property type="entry name" value="Prefoldin"/>
    <property type="match status" value="1"/>
</dbReference>
<gene>
    <name evidence="3" type="ORF">B2J93_2071</name>
</gene>
<sequence>MDRANEHVKDSFLDLERHRQLLEENIDKLRKSMLHWQIWEAEYEGLKEEILAANSPLTREELLALGRGYEGQLVREKELEDIFGSKEGRSAAQVVNLLDRRIDYVEQNVRTIEKQIRTAEDKLAAASVISMPDVRNEEGLPLTEIMEELDDGGNVISSRLSTPGSVKPQLLEALEKAGIKNLLPGTTTPEVIAPADKTLLPPDHAEPKGSKPKKKGVKFAEDTKPGPELEKSQTAKRIEDIMKIAKEQESRPSEPPTIPTNESPNDAALRREMLQYGMSEVGAVVAELEFEEDSDWTDNGYDDTSSIDDEDAFGRSTGRLVDDQLRQQMLELEERLGLRAMQNVGKENDEDKMVEEGIGRITINSKITTSRNDTGHVSDPKSITSSYTPSAKQSVRFSEELDISPAAKPPITSSPTKKQRSGAPVSDVVERDVPTRAADPVPREKLSLFKTARATSSNVLNGPLASSSNQQNKPLVLHPATSSLPKPFSTPIAFSPVEGPSRAVPTGPEGQILAPMIVERGTPISTSTLEPDDLDPQLLHQEVATDYHKMRNRMIQKQGGFLQEEESEIVPFSEEEGGPKKVKLWRKQLATSLRKLPAMRYTQEPAPALPNYKWLKRVGQGSLGTRKDNRSSRMDRAISSNAASPGI</sequence>
<dbReference type="PANTHER" id="PTHR15111:SF0">
    <property type="entry name" value="UNCONVENTIONAL PREFOLDIN RPB5 INTERACTOR 1"/>
    <property type="match status" value="1"/>
</dbReference>
<dbReference type="InterPro" id="IPR024325">
    <property type="entry name" value="DUF3835"/>
</dbReference>
<dbReference type="InterPro" id="IPR039553">
    <property type="entry name" value="Prefoldin-like"/>
</dbReference>
<feature type="region of interest" description="Disordered" evidence="1">
    <location>
        <begin position="620"/>
        <end position="647"/>
    </location>
</feature>
<dbReference type="GO" id="GO:0000122">
    <property type="term" value="P:negative regulation of transcription by RNA polymerase II"/>
    <property type="evidence" value="ECO:0007669"/>
    <property type="project" value="TreeGrafter"/>
</dbReference>
<dbReference type="Proteomes" id="UP000242519">
    <property type="component" value="Unassembled WGS sequence"/>
</dbReference>
<feature type="region of interest" description="Disordered" evidence="1">
    <location>
        <begin position="364"/>
        <end position="444"/>
    </location>
</feature>
<keyword evidence="4" id="KW-1185">Reference proteome</keyword>
<dbReference type="Pfam" id="PF13758">
    <property type="entry name" value="Prefoldin_3"/>
    <property type="match status" value="1"/>
</dbReference>
<dbReference type="InterPro" id="IPR052255">
    <property type="entry name" value="RNA_pol_II_subunit5-mediator"/>
</dbReference>
<feature type="domain" description="DUF3835" evidence="2">
    <location>
        <begin position="513"/>
        <end position="582"/>
    </location>
</feature>